<dbReference type="Pfam" id="PF05699">
    <property type="entry name" value="Dimer_Tnp_hAT"/>
    <property type="match status" value="1"/>
</dbReference>
<comment type="caution">
    <text evidence="7">The sequence shown here is derived from an EMBL/GenBank/DDBJ whole genome shotgun (WGS) entry which is preliminary data.</text>
</comment>
<evidence type="ECO:0000313" key="8">
    <source>
        <dbReference type="Proteomes" id="UP000316079"/>
    </source>
</evidence>
<dbReference type="InterPro" id="IPR008906">
    <property type="entry name" value="HATC_C_dom"/>
</dbReference>
<evidence type="ECO:0000256" key="5">
    <source>
        <dbReference type="ARBA" id="ARBA00023242"/>
    </source>
</evidence>
<dbReference type="GO" id="GO:0008270">
    <property type="term" value="F:zinc ion binding"/>
    <property type="evidence" value="ECO:0007669"/>
    <property type="project" value="UniProtKB-KW"/>
</dbReference>
<dbReference type="EMBL" id="SRMA01026698">
    <property type="protein sequence ID" value="TRY76102.1"/>
    <property type="molecule type" value="Genomic_DNA"/>
</dbReference>
<keyword evidence="3" id="KW-0863">Zinc-finger</keyword>
<accession>A0A553PEJ8</accession>
<keyword evidence="5" id="KW-0539">Nucleus</keyword>
<evidence type="ECO:0000256" key="3">
    <source>
        <dbReference type="ARBA" id="ARBA00022771"/>
    </source>
</evidence>
<evidence type="ECO:0000256" key="2">
    <source>
        <dbReference type="ARBA" id="ARBA00022723"/>
    </source>
</evidence>
<evidence type="ECO:0000256" key="4">
    <source>
        <dbReference type="ARBA" id="ARBA00022833"/>
    </source>
</evidence>
<keyword evidence="4" id="KW-0862">Zinc</keyword>
<dbReference type="Proteomes" id="UP000316079">
    <property type="component" value="Unassembled WGS sequence"/>
</dbReference>
<protein>
    <recommendedName>
        <fullName evidence="6">HAT C-terminal dimerisation domain-containing protein</fullName>
    </recommendedName>
</protein>
<name>A0A553PEJ8_9TELE</name>
<dbReference type="AlphaFoldDB" id="A0A553PEJ8"/>
<dbReference type="SUPFAM" id="SSF53098">
    <property type="entry name" value="Ribonuclease H-like"/>
    <property type="match status" value="1"/>
</dbReference>
<reference evidence="7 8" key="1">
    <citation type="journal article" date="2019" name="Sci. Data">
        <title>Hybrid genome assembly and annotation of Danionella translucida.</title>
        <authorList>
            <person name="Kadobianskyi M."/>
            <person name="Schulze L."/>
            <person name="Schuelke M."/>
            <person name="Judkewitz B."/>
        </authorList>
    </citation>
    <scope>NUCLEOTIDE SEQUENCE [LARGE SCALE GENOMIC DNA]</scope>
    <source>
        <strain evidence="7 8">Bolton</strain>
    </source>
</reference>
<evidence type="ECO:0000313" key="7">
    <source>
        <dbReference type="EMBL" id="TRY76102.1"/>
    </source>
</evidence>
<dbReference type="InterPro" id="IPR052035">
    <property type="entry name" value="ZnF_BED_domain_contain"/>
</dbReference>
<keyword evidence="2" id="KW-0479">Metal-binding</keyword>
<dbReference type="PANTHER" id="PTHR46481">
    <property type="entry name" value="ZINC FINGER BED DOMAIN-CONTAINING PROTEIN 4"/>
    <property type="match status" value="1"/>
</dbReference>
<evidence type="ECO:0000256" key="1">
    <source>
        <dbReference type="ARBA" id="ARBA00004123"/>
    </source>
</evidence>
<proteinExistence type="predicted"/>
<keyword evidence="8" id="KW-1185">Reference proteome</keyword>
<dbReference type="PANTHER" id="PTHR46481:SF10">
    <property type="entry name" value="ZINC FINGER BED DOMAIN-CONTAINING PROTEIN 39"/>
    <property type="match status" value="1"/>
</dbReference>
<organism evidence="7 8">
    <name type="scientific">Danionella cerebrum</name>
    <dbReference type="NCBI Taxonomy" id="2873325"/>
    <lineage>
        <taxon>Eukaryota</taxon>
        <taxon>Metazoa</taxon>
        <taxon>Chordata</taxon>
        <taxon>Craniata</taxon>
        <taxon>Vertebrata</taxon>
        <taxon>Euteleostomi</taxon>
        <taxon>Actinopterygii</taxon>
        <taxon>Neopterygii</taxon>
        <taxon>Teleostei</taxon>
        <taxon>Ostariophysi</taxon>
        <taxon>Cypriniformes</taxon>
        <taxon>Danionidae</taxon>
        <taxon>Danioninae</taxon>
        <taxon>Danionella</taxon>
    </lineage>
</organism>
<dbReference type="GO" id="GO:0046983">
    <property type="term" value="F:protein dimerization activity"/>
    <property type="evidence" value="ECO:0007669"/>
    <property type="project" value="InterPro"/>
</dbReference>
<sequence>MLRNVTVTHPQHEAITNAILSDLIIDCNIPLSFLEKKSFRHFLSVLDSKYSPVCHRTLTAKTESLTEERRLKLKTQLSNTDHVSVTVDIWSDRKKRGFLGVTVHWVEKDAERIQLKTNLLACNRFKGSHTAERICDQFEAICDEYDIKATLDYIISDNAANMRKAFTVCFPSEQEDDGDDPELWCDLTLEDQQTVDAAMAKKQRLQCFAHALQLVVGDGLKETKVVCPSLSKLSKLSSLLHTSTTFKDLFEDEFGEQKGIPAAVKTRWNSTLRQVKAVLQCDHLKLCAVLEKAGHKDLSFSPREWNLLKELVDILKPFGEATDLTQREKVITISAVVPSVLSLNHHLEKPKPQVRFLSGLVRSLQTSLKKRFLGIFINVKMAQSQEGITAPFSDTIYLKAAALDPAFALLWVEPHVLVSRDIKAEVAQRVKELILQDAAETEPPVPLPDEEEDIGEGEGLFAAYYKRQKRDVGTTPGVQLVAIRVLAVAASSAPVERVFSHGGIILRPHRAQMTDRLLANLIFCKCNAV</sequence>
<dbReference type="OrthoDB" id="10057873at2759"/>
<dbReference type="InterPro" id="IPR012337">
    <property type="entry name" value="RNaseH-like_sf"/>
</dbReference>
<feature type="domain" description="HAT C-terminal dimerisation" evidence="6">
    <location>
        <begin position="472"/>
        <end position="525"/>
    </location>
</feature>
<comment type="subcellular location">
    <subcellularLocation>
        <location evidence="1">Nucleus</location>
    </subcellularLocation>
</comment>
<gene>
    <name evidence="7" type="ORF">DNTS_030158</name>
</gene>
<dbReference type="GO" id="GO:0005634">
    <property type="term" value="C:nucleus"/>
    <property type="evidence" value="ECO:0007669"/>
    <property type="project" value="UniProtKB-SubCell"/>
</dbReference>
<evidence type="ECO:0000259" key="6">
    <source>
        <dbReference type="Pfam" id="PF05699"/>
    </source>
</evidence>